<dbReference type="EMBL" id="CP113520">
    <property type="protein sequence ID" value="WAJ26582.1"/>
    <property type="molecule type" value="Genomic_DNA"/>
</dbReference>
<reference evidence="1" key="1">
    <citation type="submission" date="2022-11" db="EMBL/GenBank/DDBJ databases">
        <title>beta-Carotene-producing bacterium, Jeongeuplla avenae sp. nov., alleviates the salt stress of Arabidopsis seedlings.</title>
        <authorList>
            <person name="Jiang L."/>
            <person name="Lee J."/>
        </authorList>
    </citation>
    <scope>NUCLEOTIDE SEQUENCE</scope>
    <source>
        <strain evidence="1">DY_R2A_6</strain>
    </source>
</reference>
<protein>
    <submittedName>
        <fullName evidence="1">Asparaginase</fullName>
        <ecNumber evidence="1">3.5.1.1</ecNumber>
    </submittedName>
</protein>
<keyword evidence="2" id="KW-1185">Reference proteome</keyword>
<dbReference type="Proteomes" id="UP001163223">
    <property type="component" value="Chromosome"/>
</dbReference>
<keyword evidence="1" id="KW-0378">Hydrolase</keyword>
<organism evidence="1 2">
    <name type="scientific">Antarcticirhabdus aurantiaca</name>
    <dbReference type="NCBI Taxonomy" id="2606717"/>
    <lineage>
        <taxon>Bacteria</taxon>
        <taxon>Pseudomonadati</taxon>
        <taxon>Pseudomonadota</taxon>
        <taxon>Alphaproteobacteria</taxon>
        <taxon>Hyphomicrobiales</taxon>
        <taxon>Aurantimonadaceae</taxon>
        <taxon>Antarcticirhabdus</taxon>
    </lineage>
</organism>
<sequence length="339" mass="34785">MENPVLVEVTRGPLVESRHRGAFAVVDAGGAIVASAGDVERPIYPRSAIKVFQALPLVESGAADAFGFGDAELSLACASHSGEPGHAALAASMLERAGLGPVCLECGAHWPFDPAVARDMARAGAEPTPLHNNCSGKHAGFLCTAAHLGEDIAGYVRAEHVVQRRVTAAIADVTGAVLSPDVRGTDGCSIPTYAAPLASFARGFARLAAGTGVPAERARAGRRLIEACMAQPWEMSGTGRACLRVMEAAPGRIFAKTGAEGVFCGALPEQGLGFALKIDDGATRAAESLVAALLAELVRRTEPDLAARLDALATPVLRNWEGAEVGGLCPTPAVVAAAR</sequence>
<name>A0ACD4NIH4_9HYPH</name>
<proteinExistence type="predicted"/>
<evidence type="ECO:0000313" key="1">
    <source>
        <dbReference type="EMBL" id="WAJ26582.1"/>
    </source>
</evidence>
<evidence type="ECO:0000313" key="2">
    <source>
        <dbReference type="Proteomes" id="UP001163223"/>
    </source>
</evidence>
<gene>
    <name evidence="1" type="ORF">OXU80_17075</name>
</gene>
<accession>A0ACD4NIH4</accession>
<dbReference type="EC" id="3.5.1.1" evidence="1"/>